<dbReference type="GO" id="GO:0006397">
    <property type="term" value="P:mRNA processing"/>
    <property type="evidence" value="ECO:0007669"/>
    <property type="project" value="UniProtKB-KW"/>
</dbReference>
<comment type="catalytic activity">
    <reaction evidence="7">
        <text>a 5,6-dihydrouridine in mRNA + NAD(+) = a uridine in mRNA + NADH + H(+)</text>
        <dbReference type="Rhea" id="RHEA:69851"/>
        <dbReference type="Rhea" id="RHEA-COMP:14658"/>
        <dbReference type="Rhea" id="RHEA-COMP:17789"/>
        <dbReference type="ChEBI" id="CHEBI:15378"/>
        <dbReference type="ChEBI" id="CHEBI:57540"/>
        <dbReference type="ChEBI" id="CHEBI:57945"/>
        <dbReference type="ChEBI" id="CHEBI:65315"/>
        <dbReference type="ChEBI" id="CHEBI:74443"/>
    </reaction>
    <physiologicalReaction direction="right-to-left" evidence="7">
        <dbReference type="Rhea" id="RHEA:69853"/>
    </physiologicalReaction>
</comment>
<feature type="domain" description="DUS-like FMN-binding" evidence="9">
    <location>
        <begin position="46"/>
        <end position="75"/>
    </location>
</feature>
<dbReference type="Gene3D" id="3.20.20.70">
    <property type="entry name" value="Aldolase class I"/>
    <property type="match status" value="2"/>
</dbReference>
<dbReference type="PANTHER" id="PTHR11082:SF31">
    <property type="entry name" value="TRNA-DIHYDROURIDINE(20A_20B) SYNTHASE [NAD(P)+]-LIKE"/>
    <property type="match status" value="1"/>
</dbReference>
<keyword evidence="5" id="KW-0819">tRNA processing</keyword>
<keyword evidence="4" id="KW-0507">mRNA processing</keyword>
<dbReference type="GO" id="GO:0050660">
    <property type="term" value="F:flavin adenine dinucleotide binding"/>
    <property type="evidence" value="ECO:0007669"/>
    <property type="project" value="InterPro"/>
</dbReference>
<evidence type="ECO:0000256" key="1">
    <source>
        <dbReference type="ARBA" id="ARBA00001917"/>
    </source>
</evidence>
<reference evidence="10 11" key="1">
    <citation type="submission" date="2019-05" db="EMBL/GenBank/DDBJ databases">
        <title>Emergence of the Ug99 lineage of the wheat stem rust pathogen through somatic hybridization.</title>
        <authorList>
            <person name="Li F."/>
            <person name="Upadhyaya N.M."/>
            <person name="Sperschneider J."/>
            <person name="Matny O."/>
            <person name="Nguyen-Phuc H."/>
            <person name="Mago R."/>
            <person name="Raley C."/>
            <person name="Miller M.E."/>
            <person name="Silverstein K.A.T."/>
            <person name="Henningsen E."/>
            <person name="Hirsch C.D."/>
            <person name="Visser B."/>
            <person name="Pretorius Z.A."/>
            <person name="Steffenson B.J."/>
            <person name="Schwessinger B."/>
            <person name="Dodds P.N."/>
            <person name="Figueroa M."/>
        </authorList>
    </citation>
    <scope>NUCLEOTIDE SEQUENCE [LARGE SCALE GENOMIC DNA]</scope>
    <source>
        <strain evidence="10">21-0</strain>
    </source>
</reference>
<keyword evidence="6" id="KW-0560">Oxidoreductase</keyword>
<dbReference type="PROSITE" id="PS01136">
    <property type="entry name" value="UPF0034"/>
    <property type="match status" value="1"/>
</dbReference>
<evidence type="ECO:0000259" key="9">
    <source>
        <dbReference type="Pfam" id="PF01207"/>
    </source>
</evidence>
<dbReference type="Pfam" id="PF01207">
    <property type="entry name" value="Dus"/>
    <property type="match status" value="2"/>
</dbReference>
<evidence type="ECO:0000256" key="5">
    <source>
        <dbReference type="ARBA" id="ARBA00022694"/>
    </source>
</evidence>
<feature type="domain" description="DUS-like FMN-binding" evidence="9">
    <location>
        <begin position="76"/>
        <end position="104"/>
    </location>
</feature>
<evidence type="ECO:0000256" key="6">
    <source>
        <dbReference type="ARBA" id="ARBA00023002"/>
    </source>
</evidence>
<proteinExistence type="predicted"/>
<dbReference type="Proteomes" id="UP000324748">
    <property type="component" value="Unassembled WGS sequence"/>
</dbReference>
<dbReference type="InterPro" id="IPR035587">
    <property type="entry name" value="DUS-like_FMN-bd"/>
</dbReference>
<evidence type="ECO:0000256" key="7">
    <source>
        <dbReference type="ARBA" id="ARBA00048342"/>
    </source>
</evidence>
<evidence type="ECO:0000256" key="2">
    <source>
        <dbReference type="ARBA" id="ARBA00022630"/>
    </source>
</evidence>
<dbReference type="GO" id="GO:0017150">
    <property type="term" value="F:tRNA dihydrouridine synthase activity"/>
    <property type="evidence" value="ECO:0007669"/>
    <property type="project" value="InterPro"/>
</dbReference>
<keyword evidence="11" id="KW-1185">Reference proteome</keyword>
<dbReference type="InterPro" id="IPR013785">
    <property type="entry name" value="Aldolase_TIM"/>
</dbReference>
<comment type="caution">
    <text evidence="10">The sequence shown here is derived from an EMBL/GenBank/DDBJ whole genome shotgun (WGS) entry which is preliminary data.</text>
</comment>
<evidence type="ECO:0000256" key="8">
    <source>
        <dbReference type="ARBA" id="ARBA00049447"/>
    </source>
</evidence>
<dbReference type="OrthoDB" id="9977870at2759"/>
<accession>A0A5B0QD46</accession>
<dbReference type="EMBL" id="VSWC01000027">
    <property type="protein sequence ID" value="KAA1111049.1"/>
    <property type="molecule type" value="Genomic_DNA"/>
</dbReference>
<keyword evidence="3" id="KW-0288">FMN</keyword>
<comment type="catalytic activity">
    <reaction evidence="8">
        <text>a 5,6-dihydrouridine in mRNA + NADP(+) = a uridine in mRNA + NADPH + H(+)</text>
        <dbReference type="Rhea" id="RHEA:69855"/>
        <dbReference type="Rhea" id="RHEA-COMP:14658"/>
        <dbReference type="Rhea" id="RHEA-COMP:17789"/>
        <dbReference type="ChEBI" id="CHEBI:15378"/>
        <dbReference type="ChEBI" id="CHEBI:57783"/>
        <dbReference type="ChEBI" id="CHEBI:58349"/>
        <dbReference type="ChEBI" id="CHEBI:65315"/>
        <dbReference type="ChEBI" id="CHEBI:74443"/>
    </reaction>
    <physiologicalReaction direction="right-to-left" evidence="8">
        <dbReference type="Rhea" id="RHEA:69857"/>
    </physiologicalReaction>
</comment>
<dbReference type="SUPFAM" id="SSF51395">
    <property type="entry name" value="FMN-linked oxidoreductases"/>
    <property type="match status" value="1"/>
</dbReference>
<dbReference type="PANTHER" id="PTHR11082">
    <property type="entry name" value="TRNA-DIHYDROURIDINE SYNTHASE"/>
    <property type="match status" value="1"/>
</dbReference>
<organism evidence="10 11">
    <name type="scientific">Puccinia graminis f. sp. tritici</name>
    <dbReference type="NCBI Taxonomy" id="56615"/>
    <lineage>
        <taxon>Eukaryota</taxon>
        <taxon>Fungi</taxon>
        <taxon>Dikarya</taxon>
        <taxon>Basidiomycota</taxon>
        <taxon>Pucciniomycotina</taxon>
        <taxon>Pucciniomycetes</taxon>
        <taxon>Pucciniales</taxon>
        <taxon>Pucciniaceae</taxon>
        <taxon>Puccinia</taxon>
    </lineage>
</organism>
<dbReference type="AlphaFoldDB" id="A0A5B0QD46"/>
<name>A0A5B0QD46_PUCGR</name>
<dbReference type="InterPro" id="IPR018517">
    <property type="entry name" value="tRNA_hU_synthase_CS"/>
</dbReference>
<sequence>MHYIPAAMATTDTDETQDGLSRLSLEDAEILSPQQMLNEFEVVHICAPMVRYSKLPFRQLVSEYETHITFTPMILYVDGIDINCGCPQQWACKEGIGSALLRKWIA</sequence>
<evidence type="ECO:0000313" key="10">
    <source>
        <dbReference type="EMBL" id="KAA1111049.1"/>
    </source>
</evidence>
<evidence type="ECO:0000313" key="11">
    <source>
        <dbReference type="Proteomes" id="UP000324748"/>
    </source>
</evidence>
<keyword evidence="2" id="KW-0285">Flavoprotein</keyword>
<comment type="cofactor">
    <cofactor evidence="1">
        <name>FMN</name>
        <dbReference type="ChEBI" id="CHEBI:58210"/>
    </cofactor>
</comment>
<gene>
    <name evidence="10" type="ORF">PGT21_035993</name>
</gene>
<protein>
    <recommendedName>
        <fullName evidence="9">DUS-like FMN-binding domain-containing protein</fullName>
    </recommendedName>
</protein>
<evidence type="ECO:0000256" key="3">
    <source>
        <dbReference type="ARBA" id="ARBA00022643"/>
    </source>
</evidence>
<evidence type="ECO:0000256" key="4">
    <source>
        <dbReference type="ARBA" id="ARBA00022664"/>
    </source>
</evidence>